<feature type="non-terminal residue" evidence="2">
    <location>
        <position position="276"/>
    </location>
</feature>
<feature type="compositionally biased region" description="Basic and acidic residues" evidence="1">
    <location>
        <begin position="38"/>
        <end position="51"/>
    </location>
</feature>
<evidence type="ECO:0000256" key="1">
    <source>
        <dbReference type="SAM" id="MobiDB-lite"/>
    </source>
</evidence>
<evidence type="ECO:0000313" key="2">
    <source>
        <dbReference type="EMBL" id="CAA9505191.1"/>
    </source>
</evidence>
<proteinExistence type="predicted"/>
<organism evidence="2">
    <name type="scientific">uncultured Sphingomonas sp</name>
    <dbReference type="NCBI Taxonomy" id="158754"/>
    <lineage>
        <taxon>Bacteria</taxon>
        <taxon>Pseudomonadati</taxon>
        <taxon>Pseudomonadota</taxon>
        <taxon>Alphaproteobacteria</taxon>
        <taxon>Sphingomonadales</taxon>
        <taxon>Sphingomonadaceae</taxon>
        <taxon>Sphingomonas</taxon>
        <taxon>environmental samples</taxon>
    </lineage>
</organism>
<accession>A0A6J4SU28</accession>
<protein>
    <submittedName>
        <fullName evidence="2">Beta-carotene ketolase</fullName>
    </submittedName>
</protein>
<feature type="compositionally biased region" description="Basic residues" evidence="1">
    <location>
        <begin position="86"/>
        <end position="105"/>
    </location>
</feature>
<gene>
    <name evidence="2" type="ORF">AVDCRST_MAG31-539</name>
</gene>
<reference evidence="2" key="1">
    <citation type="submission" date="2020-02" db="EMBL/GenBank/DDBJ databases">
        <authorList>
            <person name="Meier V. D."/>
        </authorList>
    </citation>
    <scope>NUCLEOTIDE SEQUENCE</scope>
    <source>
        <strain evidence="2">AVDCRST_MAG31</strain>
    </source>
</reference>
<sequence>GWQVPEVPTVRSRKVTGGGGTRRLHGGDAHGRSAAPADGDRARPRRADHGRLAGAAYLRRLLSPAPRHGPAGGAATRSGADLAQRRPVHRRPRRHARQPGARPRRREPLDRPARAAALRGVLDGPARPQAFRPPSSCRHRPRPRLLRRSPDPLLALVWAVHAALLRAARVPAADGAGVELHPPARRAARQPAAVLGGAVAAVLRAAVPVRHLSPTPARGSAVRGRASRAQQRIWLARLAADLLPLRLSPRASPEPRDTLVAAAGGATKAPSAATAL</sequence>
<feature type="compositionally biased region" description="Basic residues" evidence="1">
    <location>
        <begin position="137"/>
        <end position="146"/>
    </location>
</feature>
<dbReference type="EMBL" id="CADCWA010000041">
    <property type="protein sequence ID" value="CAA9505191.1"/>
    <property type="molecule type" value="Genomic_DNA"/>
</dbReference>
<name>A0A6J4SU28_9SPHN</name>
<feature type="compositionally biased region" description="Low complexity" evidence="1">
    <location>
        <begin position="52"/>
        <end position="75"/>
    </location>
</feature>
<dbReference type="AlphaFoldDB" id="A0A6J4SU28"/>
<feature type="non-terminal residue" evidence="2">
    <location>
        <position position="1"/>
    </location>
</feature>
<feature type="region of interest" description="Disordered" evidence="1">
    <location>
        <begin position="1"/>
        <end position="146"/>
    </location>
</feature>